<dbReference type="SUPFAM" id="SSF56672">
    <property type="entry name" value="DNA/RNA polymerases"/>
    <property type="match status" value="1"/>
</dbReference>
<proteinExistence type="inferred from homology"/>
<comment type="function">
    <text evidence="3">Poorly processive, error-prone DNA polymerase involved in untargeted mutagenesis. Copies undamaged DNA at stalled replication forks, which arise in vivo from mismatched or misaligned primer ends. These misaligned primers can be extended by PolIV. Exhibits no 3'-5' exonuclease (proofreading) activity. May be involved in translesional synthesis, in conjunction with the beta clamp from PolIII.</text>
</comment>
<evidence type="ECO:0000256" key="3">
    <source>
        <dbReference type="ARBA" id="ARBA00025589"/>
    </source>
</evidence>
<evidence type="ECO:0000256" key="2">
    <source>
        <dbReference type="ARBA" id="ARBA00022763"/>
    </source>
</evidence>
<dbReference type="InterPro" id="IPR001126">
    <property type="entry name" value="UmuC"/>
</dbReference>
<evidence type="ECO:0000259" key="5">
    <source>
        <dbReference type="PROSITE" id="PS50173"/>
    </source>
</evidence>
<keyword evidence="2" id="KW-0227">DNA damage</keyword>
<feature type="compositionally biased region" description="Pro residues" evidence="4">
    <location>
        <begin position="24"/>
        <end position="52"/>
    </location>
</feature>
<gene>
    <name evidence="6" type="ORF">SAMN05444921_13270</name>
</gene>
<dbReference type="Gene3D" id="3.30.70.270">
    <property type="match status" value="1"/>
</dbReference>
<dbReference type="InterPro" id="IPR050356">
    <property type="entry name" value="SulA_CellDiv_inhibitor"/>
</dbReference>
<evidence type="ECO:0000313" key="7">
    <source>
        <dbReference type="Proteomes" id="UP000199063"/>
    </source>
</evidence>
<dbReference type="InterPro" id="IPR043502">
    <property type="entry name" value="DNA/RNA_pol_sf"/>
</dbReference>
<dbReference type="PANTHER" id="PTHR35369">
    <property type="entry name" value="BLR3025 PROTEIN-RELATED"/>
    <property type="match status" value="1"/>
</dbReference>
<evidence type="ECO:0000256" key="1">
    <source>
        <dbReference type="ARBA" id="ARBA00010945"/>
    </source>
</evidence>
<dbReference type="InterPro" id="IPR043128">
    <property type="entry name" value="Rev_trsase/Diguanyl_cyclase"/>
</dbReference>
<sequence>MTNEQGNVLPPRGDSTADGADAPAPVPVPVPVSAPDPVPVPVPDPVPVPVPDPVPVPAPDPVPAPGSAPAGVPDAPTVLYVRFRGAGGEAPDGAVYAGLLGLLGAFTPVVEAIGQDGALADVRGALRYFGRDAAGLAAVIRVRALALYGVDCVIGAGPNPLLARMAAREAGPGTTLVVGDAAEFLAGRPVAALHGVGPATARTLCGYGLDTAGRVAAAPLAVLQRILGVRTGREVYEKAHGIDRTRVVPNAAARSVAAERTFPLDELDRDRHRRALLSLTGELGARMRGEGQVCRSLTLTVRYADRTTTTRTRALAEPTAHSASLTGAAYRLLDALGLQRARVRALTLRAEGLVPAERAAHQLTFDPTDDKARRLEAVADRARAKFGPRAVIPGSLAA</sequence>
<evidence type="ECO:0000313" key="6">
    <source>
        <dbReference type="EMBL" id="SDN66368.1"/>
    </source>
</evidence>
<protein>
    <submittedName>
        <fullName evidence="6">Nucleotidyltransferase/DNA polymerase involved in DNA repair</fullName>
    </submittedName>
</protein>
<dbReference type="InterPro" id="IPR053848">
    <property type="entry name" value="IMS_HHH_1"/>
</dbReference>
<dbReference type="Pfam" id="PF21999">
    <property type="entry name" value="IMS_HHH_1"/>
    <property type="match status" value="1"/>
</dbReference>
<dbReference type="SUPFAM" id="SSF100879">
    <property type="entry name" value="Lesion bypass DNA polymerase (Y-family), little finger domain"/>
    <property type="match status" value="1"/>
</dbReference>
<dbReference type="PROSITE" id="PS50173">
    <property type="entry name" value="UMUC"/>
    <property type="match status" value="1"/>
</dbReference>
<dbReference type="Gene3D" id="3.30.1490.100">
    <property type="entry name" value="DNA polymerase, Y-family, little finger domain"/>
    <property type="match status" value="1"/>
</dbReference>
<dbReference type="PANTHER" id="PTHR35369:SF2">
    <property type="entry name" value="BLR3025 PROTEIN"/>
    <property type="match status" value="1"/>
</dbReference>
<dbReference type="STRING" id="1196353.SAMN05444921_13270"/>
<dbReference type="Proteomes" id="UP000199063">
    <property type="component" value="Unassembled WGS sequence"/>
</dbReference>
<dbReference type="Pfam" id="PF00817">
    <property type="entry name" value="IMS"/>
    <property type="match status" value="1"/>
</dbReference>
<reference evidence="7" key="1">
    <citation type="submission" date="2016-10" db="EMBL/GenBank/DDBJ databases">
        <authorList>
            <person name="Varghese N."/>
            <person name="Submissions S."/>
        </authorList>
    </citation>
    <scope>NUCLEOTIDE SEQUENCE [LARGE SCALE GENOMIC DNA]</scope>
    <source>
        <strain evidence="7">CGMCC 4.7042</strain>
    </source>
</reference>
<keyword evidence="6" id="KW-0808">Transferase</keyword>
<evidence type="ECO:0000256" key="4">
    <source>
        <dbReference type="SAM" id="MobiDB-lite"/>
    </source>
</evidence>
<keyword evidence="7" id="KW-1185">Reference proteome</keyword>
<dbReference type="Pfam" id="PF11799">
    <property type="entry name" value="IMS_C"/>
    <property type="match status" value="1"/>
</dbReference>
<name>A0A1H0D8D2_9ACTN</name>
<dbReference type="Gene3D" id="1.10.150.20">
    <property type="entry name" value="5' to 3' exonuclease, C-terminal subdomain"/>
    <property type="match status" value="1"/>
</dbReference>
<dbReference type="EMBL" id="FNHI01000032">
    <property type="protein sequence ID" value="SDN66368.1"/>
    <property type="molecule type" value="Genomic_DNA"/>
</dbReference>
<feature type="domain" description="UmuC" evidence="5">
    <location>
        <begin position="99"/>
        <end position="197"/>
    </location>
</feature>
<dbReference type="InterPro" id="IPR036775">
    <property type="entry name" value="DNA_pol_Y-fam_lit_finger_sf"/>
</dbReference>
<feature type="region of interest" description="Disordered" evidence="4">
    <location>
        <begin position="1"/>
        <end position="52"/>
    </location>
</feature>
<dbReference type="AlphaFoldDB" id="A0A1H0D8D2"/>
<dbReference type="GO" id="GO:0003887">
    <property type="term" value="F:DNA-directed DNA polymerase activity"/>
    <property type="evidence" value="ECO:0007669"/>
    <property type="project" value="InterPro"/>
</dbReference>
<accession>A0A1H0D8D2</accession>
<comment type="similarity">
    <text evidence="1">Belongs to the DNA polymerase type-Y family.</text>
</comment>
<dbReference type="GO" id="GO:0006281">
    <property type="term" value="P:DNA repair"/>
    <property type="evidence" value="ECO:0007669"/>
    <property type="project" value="InterPro"/>
</dbReference>
<dbReference type="GO" id="GO:0003684">
    <property type="term" value="F:damaged DNA binding"/>
    <property type="evidence" value="ECO:0007669"/>
    <property type="project" value="InterPro"/>
</dbReference>
<organism evidence="6 7">
    <name type="scientific">Streptomyces wuyuanensis</name>
    <dbReference type="NCBI Taxonomy" id="1196353"/>
    <lineage>
        <taxon>Bacteria</taxon>
        <taxon>Bacillati</taxon>
        <taxon>Actinomycetota</taxon>
        <taxon>Actinomycetes</taxon>
        <taxon>Kitasatosporales</taxon>
        <taxon>Streptomycetaceae</taxon>
        <taxon>Streptomyces</taxon>
    </lineage>
</organism>
<dbReference type="InterPro" id="IPR017961">
    <property type="entry name" value="DNA_pol_Y-fam_little_finger"/>
</dbReference>